<evidence type="ECO:0000313" key="3">
    <source>
        <dbReference type="Proteomes" id="UP000694865"/>
    </source>
</evidence>
<dbReference type="PANTHER" id="PTHR45080">
    <property type="entry name" value="CONTACTIN 5"/>
    <property type="match status" value="1"/>
</dbReference>
<dbReference type="InterPro" id="IPR003599">
    <property type="entry name" value="Ig_sub"/>
</dbReference>
<dbReference type="InterPro" id="IPR050958">
    <property type="entry name" value="Cell_Adh-Cytoskel_Orgn"/>
</dbReference>
<evidence type="ECO:0000256" key="1">
    <source>
        <dbReference type="SAM" id="Phobius"/>
    </source>
</evidence>
<dbReference type="InterPro" id="IPR036179">
    <property type="entry name" value="Ig-like_dom_sf"/>
</dbReference>
<keyword evidence="1" id="KW-1133">Transmembrane helix</keyword>
<feature type="domain" description="Ig-like" evidence="2">
    <location>
        <begin position="122"/>
        <end position="203"/>
    </location>
</feature>
<dbReference type="SMART" id="SM00409">
    <property type="entry name" value="IG"/>
    <property type="match status" value="2"/>
</dbReference>
<dbReference type="InterPro" id="IPR013783">
    <property type="entry name" value="Ig-like_fold"/>
</dbReference>
<dbReference type="PROSITE" id="PS50835">
    <property type="entry name" value="IG_LIKE"/>
    <property type="match status" value="3"/>
</dbReference>
<gene>
    <name evidence="4" type="primary">LOC102809294</name>
</gene>
<organism evidence="3 4">
    <name type="scientific">Saccoglossus kowalevskii</name>
    <name type="common">Acorn worm</name>
    <dbReference type="NCBI Taxonomy" id="10224"/>
    <lineage>
        <taxon>Eukaryota</taxon>
        <taxon>Metazoa</taxon>
        <taxon>Hemichordata</taxon>
        <taxon>Enteropneusta</taxon>
        <taxon>Harrimaniidae</taxon>
        <taxon>Saccoglossus</taxon>
    </lineage>
</organism>
<keyword evidence="1" id="KW-0472">Membrane</keyword>
<dbReference type="SUPFAM" id="SSF48726">
    <property type="entry name" value="Immunoglobulin"/>
    <property type="match status" value="2"/>
</dbReference>
<name>A0ABM0M651_SACKO</name>
<proteinExistence type="predicted"/>
<feature type="transmembrane region" description="Helical" evidence="1">
    <location>
        <begin position="353"/>
        <end position="377"/>
    </location>
</feature>
<keyword evidence="1" id="KW-0812">Transmembrane</keyword>
<accession>A0ABM0M651</accession>
<feature type="transmembrane region" description="Helical" evidence="1">
    <location>
        <begin position="9"/>
        <end position="30"/>
    </location>
</feature>
<dbReference type="Gene3D" id="2.60.40.10">
    <property type="entry name" value="Immunoglobulins"/>
    <property type="match status" value="2"/>
</dbReference>
<keyword evidence="3" id="KW-1185">Reference proteome</keyword>
<dbReference type="InterPro" id="IPR007110">
    <property type="entry name" value="Ig-like_dom"/>
</dbReference>
<dbReference type="PANTHER" id="PTHR45080:SF34">
    <property type="entry name" value="MYOSIN LIGHT CHAIN KINASE, SMOOTH MUSCLE-LIKE"/>
    <property type="match status" value="1"/>
</dbReference>
<protein>
    <submittedName>
        <fullName evidence="4">Uncharacterized protein LOC102809294</fullName>
    </submittedName>
</protein>
<sequence length="518" mass="58507">MKLVGVQTLVLYSVTIFTTFVATYGLTFLYEPHDVTLFEGDSLTIPCTLSSRLTNVQVYWYNNTRQISFDNLRYELNGILRYDLQITDLELSDSGNYSCLVYINGEYVATSRTGNVNVILKPYFRKIPSDVITVEGETVVLTYTLANFDANKFDIYWNRDKIKIAKNYDIFKGPRYSIEGNGNGVFDLIINTSTVEYSGQYQCACVYQSGGALITVSGKTNLKILSKPSCSQNPMSNYYMEGEYLITECRNTGDAETRLSWRNKGNAPMSVTPTSHNASYIRREWKLTSENNGDVIICVMKHPAIEEQVCMIGPITVIQVTTSRYFISIATSNPTTKLVSKHEEIVTSSSGSVYIVIYCITSLVAVVITVISVVVIWRKKSHFCKEKKHGQRRTFSYMNETTDRAENDHILLERERGVNNVEVDDERLSLNESTEPNTVTYATVGERQARTASNSDLNSARYENLPQLPNRLNDPDSQNTESNNDDGLVYAELELDDQSTSLPLQNDDKVSYAELKRC</sequence>
<dbReference type="GeneID" id="102809294"/>
<evidence type="ECO:0000259" key="2">
    <source>
        <dbReference type="PROSITE" id="PS50835"/>
    </source>
</evidence>
<feature type="domain" description="Ig-like" evidence="2">
    <location>
        <begin position="39"/>
        <end position="117"/>
    </location>
</feature>
<dbReference type="RefSeq" id="XP_006815492.1">
    <property type="nucleotide sequence ID" value="XM_006815429.1"/>
</dbReference>
<dbReference type="Proteomes" id="UP000694865">
    <property type="component" value="Unplaced"/>
</dbReference>
<evidence type="ECO:0000313" key="4">
    <source>
        <dbReference type="RefSeq" id="XP_006815492.1"/>
    </source>
</evidence>
<reference evidence="4" key="1">
    <citation type="submission" date="2025-08" db="UniProtKB">
        <authorList>
            <consortium name="RefSeq"/>
        </authorList>
    </citation>
    <scope>IDENTIFICATION</scope>
    <source>
        <tissue evidence="4">Testes</tissue>
    </source>
</reference>
<dbReference type="CDD" id="cd00099">
    <property type="entry name" value="IgV"/>
    <property type="match status" value="1"/>
</dbReference>
<feature type="domain" description="Ig-like" evidence="2">
    <location>
        <begin position="228"/>
        <end position="310"/>
    </location>
</feature>
<dbReference type="Pfam" id="PF13927">
    <property type="entry name" value="Ig_3"/>
    <property type="match status" value="1"/>
</dbReference>